<name>E8WXE3_GRATM</name>
<keyword evidence="1" id="KW-1133">Transmembrane helix</keyword>
<feature type="transmembrane region" description="Helical" evidence="1">
    <location>
        <begin position="15"/>
        <end position="33"/>
    </location>
</feature>
<sequence>MHPLSIVVRHPRQTAAAATGAAAVIALAAYAIFRKRPTAEEIEALRRDRLAAAGRISDGSLLDAFPSLDEPHVLVYTYRIAGVTYECSQDVSLFADRIHGPRAESALLDLPIQVRYDRANPADSIVIADTWNGLWSVETDLTSHPDE</sequence>
<accession>E8WXE3</accession>
<dbReference type="EMBL" id="CP002480">
    <property type="protein sequence ID" value="ADW67476.1"/>
    <property type="molecule type" value="Genomic_DNA"/>
</dbReference>
<evidence type="ECO:0000313" key="2">
    <source>
        <dbReference type="EMBL" id="ADW67476.1"/>
    </source>
</evidence>
<dbReference type="STRING" id="1198114.AciX9_0404"/>
<evidence type="ECO:0000313" key="3">
    <source>
        <dbReference type="Proteomes" id="UP000000343"/>
    </source>
</evidence>
<reference evidence="3" key="1">
    <citation type="submission" date="2011-01" db="EMBL/GenBank/DDBJ databases">
        <title>Complete sequence of chromosome of Acidobacterium sp. MP5ACTX9.</title>
        <authorList>
            <consortium name="US DOE Joint Genome Institute"/>
            <person name="Lucas S."/>
            <person name="Copeland A."/>
            <person name="Lapidus A."/>
            <person name="Cheng J.-F."/>
            <person name="Goodwin L."/>
            <person name="Pitluck S."/>
            <person name="Teshima H."/>
            <person name="Detter J.C."/>
            <person name="Han C."/>
            <person name="Tapia R."/>
            <person name="Land M."/>
            <person name="Hauser L."/>
            <person name="Kyrpides N."/>
            <person name="Ivanova N."/>
            <person name="Ovchinnikova G."/>
            <person name="Pagani I."/>
            <person name="Rawat S.R."/>
            <person name="Mannisto M."/>
            <person name="Haggblom M.M."/>
            <person name="Woyke T."/>
        </authorList>
    </citation>
    <scope>NUCLEOTIDE SEQUENCE [LARGE SCALE GENOMIC DNA]</scope>
    <source>
        <strain evidence="3">MP5ACTX9</strain>
    </source>
</reference>
<proteinExistence type="predicted"/>
<keyword evidence="1" id="KW-0472">Membrane</keyword>
<dbReference type="KEGG" id="acm:AciX9_0404"/>
<organism evidence="3">
    <name type="scientific">Granulicella tundricola (strain ATCC BAA-1859 / DSM 23138 / MP5ACTX9)</name>
    <dbReference type="NCBI Taxonomy" id="1198114"/>
    <lineage>
        <taxon>Bacteria</taxon>
        <taxon>Pseudomonadati</taxon>
        <taxon>Acidobacteriota</taxon>
        <taxon>Terriglobia</taxon>
        <taxon>Terriglobales</taxon>
        <taxon>Acidobacteriaceae</taxon>
        <taxon>Granulicella</taxon>
    </lineage>
</organism>
<dbReference type="AlphaFoldDB" id="E8WXE3"/>
<dbReference type="HOGENOM" id="CLU_137316_0_0_0"/>
<dbReference type="eggNOG" id="ENOG5033FNU">
    <property type="taxonomic scope" value="Bacteria"/>
</dbReference>
<keyword evidence="3" id="KW-1185">Reference proteome</keyword>
<evidence type="ECO:0000256" key="1">
    <source>
        <dbReference type="SAM" id="Phobius"/>
    </source>
</evidence>
<dbReference type="RefSeq" id="WP_013578804.1">
    <property type="nucleotide sequence ID" value="NC_015064.1"/>
</dbReference>
<protein>
    <submittedName>
        <fullName evidence="2">Uncharacterized protein</fullName>
    </submittedName>
</protein>
<dbReference type="Proteomes" id="UP000000343">
    <property type="component" value="Chromosome"/>
</dbReference>
<gene>
    <name evidence="2" type="ordered locus">AciX9_0404</name>
</gene>
<dbReference type="PaxDb" id="1198114-AciX9_0404"/>
<dbReference type="OrthoDB" id="121256at2"/>
<keyword evidence="1" id="KW-0812">Transmembrane</keyword>